<dbReference type="SUPFAM" id="SSF56235">
    <property type="entry name" value="N-terminal nucleophile aminohydrolases (Ntn hydrolases)"/>
    <property type="match status" value="1"/>
</dbReference>
<proteinExistence type="inferred from homology"/>
<evidence type="ECO:0000256" key="1">
    <source>
        <dbReference type="ARBA" id="ARBA00006625"/>
    </source>
</evidence>
<dbReference type="Proteomes" id="UP000184010">
    <property type="component" value="Unassembled WGS sequence"/>
</dbReference>
<evidence type="ECO:0000259" key="3">
    <source>
        <dbReference type="Pfam" id="PF02275"/>
    </source>
</evidence>
<dbReference type="RefSeq" id="WP_072771532.1">
    <property type="nucleotide sequence ID" value="NZ_FRDN01000004.1"/>
</dbReference>
<accession>A0A1M7SK82</accession>
<feature type="domain" description="Choloylglycine hydrolase/NAAA C-terminal" evidence="3">
    <location>
        <begin position="2"/>
        <end position="307"/>
    </location>
</feature>
<comment type="similarity">
    <text evidence="1">Belongs to the peptidase C59 family.</text>
</comment>
<sequence>MCTAITLQSQQMENFFGRTMDFSYWIEPQLYVVPKNYVWNNSLNNHRFYNYYSFIGIGQESDGALGFFDGVNEKGFAAAALYFAGYAQYAMPMMHSGKKPVASLDFLHYILGCCGSVEELNIILQNLSLIGLPDPITQTVAPLHWIATDRNGKCVVIESTKNGLELFPNPLGVLTNSPDFQWQMTNLRNYLDVSPLQTPETYWGNIQLTPFGQGAGTRLLPGGYTSPERFVKTAYQKTHIPLPKNRIEAVMAGFHLMEGVSIPKGAVITERNTYDYTQYAVLMNTHACEYFFRTYDNSQIATASLWDHYEYSVRPSCLGKLNRPVVFEKMLT</sequence>
<protein>
    <submittedName>
        <fullName evidence="4">Choloylglycine hydrolase</fullName>
    </submittedName>
</protein>
<dbReference type="Gene3D" id="3.60.60.10">
    <property type="entry name" value="Penicillin V Acylase, Chain A"/>
    <property type="match status" value="1"/>
</dbReference>
<dbReference type="EMBL" id="FRDN01000004">
    <property type="protein sequence ID" value="SHN58861.1"/>
    <property type="molecule type" value="Genomic_DNA"/>
</dbReference>
<dbReference type="InterPro" id="IPR029132">
    <property type="entry name" value="CBAH/NAAA_C"/>
</dbReference>
<name>A0A1M7SK82_9FIRM</name>
<dbReference type="CDD" id="cd00542">
    <property type="entry name" value="Ntn_PVA"/>
    <property type="match status" value="1"/>
</dbReference>
<dbReference type="Pfam" id="PF02275">
    <property type="entry name" value="CBAH"/>
    <property type="match status" value="1"/>
</dbReference>
<dbReference type="PANTHER" id="PTHR35527:SF2">
    <property type="entry name" value="HYDROLASE"/>
    <property type="match status" value="1"/>
</dbReference>
<dbReference type="PANTHER" id="PTHR35527">
    <property type="entry name" value="CHOLOYLGLYCINE HYDROLASE"/>
    <property type="match status" value="1"/>
</dbReference>
<keyword evidence="2 4" id="KW-0378">Hydrolase</keyword>
<dbReference type="STRING" id="1121395.SAMN02745215_00983"/>
<evidence type="ECO:0000313" key="4">
    <source>
        <dbReference type="EMBL" id="SHN58861.1"/>
    </source>
</evidence>
<dbReference type="InterPro" id="IPR029055">
    <property type="entry name" value="Ntn_hydrolases_N"/>
</dbReference>
<dbReference type="InterPro" id="IPR052193">
    <property type="entry name" value="Peptidase_C59"/>
</dbReference>
<dbReference type="AlphaFoldDB" id="A0A1M7SK82"/>
<organism evidence="4 5">
    <name type="scientific">Desulfitobacterium chlororespirans DSM 11544</name>
    <dbReference type="NCBI Taxonomy" id="1121395"/>
    <lineage>
        <taxon>Bacteria</taxon>
        <taxon>Bacillati</taxon>
        <taxon>Bacillota</taxon>
        <taxon>Clostridia</taxon>
        <taxon>Eubacteriales</taxon>
        <taxon>Desulfitobacteriaceae</taxon>
        <taxon>Desulfitobacterium</taxon>
    </lineage>
</organism>
<evidence type="ECO:0000313" key="5">
    <source>
        <dbReference type="Proteomes" id="UP000184010"/>
    </source>
</evidence>
<dbReference type="GO" id="GO:0016787">
    <property type="term" value="F:hydrolase activity"/>
    <property type="evidence" value="ECO:0007669"/>
    <property type="project" value="UniProtKB-KW"/>
</dbReference>
<reference evidence="5" key="1">
    <citation type="submission" date="2016-12" db="EMBL/GenBank/DDBJ databases">
        <authorList>
            <person name="Varghese N."/>
            <person name="Submissions S."/>
        </authorList>
    </citation>
    <scope>NUCLEOTIDE SEQUENCE [LARGE SCALE GENOMIC DNA]</scope>
    <source>
        <strain evidence="5">DSM 11544</strain>
    </source>
</reference>
<evidence type="ECO:0000256" key="2">
    <source>
        <dbReference type="ARBA" id="ARBA00022801"/>
    </source>
</evidence>
<keyword evidence="5" id="KW-1185">Reference proteome</keyword>
<gene>
    <name evidence="4" type="ORF">SAMN02745215_00983</name>
</gene>